<evidence type="ECO:0000256" key="3">
    <source>
        <dbReference type="ARBA" id="ARBA00022801"/>
    </source>
</evidence>
<dbReference type="GO" id="GO:0004553">
    <property type="term" value="F:hydrolase activity, hydrolyzing O-glycosyl compounds"/>
    <property type="evidence" value="ECO:0007669"/>
    <property type="project" value="InterPro"/>
</dbReference>
<accession>A0A3Q9BJ55</accession>
<dbReference type="AlphaFoldDB" id="A0A3Q9BJ55"/>
<evidence type="ECO:0000256" key="2">
    <source>
        <dbReference type="ARBA" id="ARBA00009865"/>
    </source>
</evidence>
<dbReference type="InterPro" id="IPR023296">
    <property type="entry name" value="Glyco_hydro_beta-prop_sf"/>
</dbReference>
<gene>
    <name evidence="8" type="ORF">EJN90_02280</name>
</gene>
<keyword evidence="3 7" id="KW-0378">Hydrolase</keyword>
<dbReference type="InterPro" id="IPR006710">
    <property type="entry name" value="Glyco_hydro_43"/>
</dbReference>
<comment type="pathway">
    <text evidence="1">Glycan metabolism; L-arabinan degradation.</text>
</comment>
<name>A0A3Q9BJ55_9LACT</name>
<dbReference type="InterPro" id="IPR050727">
    <property type="entry name" value="GH43_arabinanases"/>
</dbReference>
<evidence type="ECO:0000313" key="8">
    <source>
        <dbReference type="EMBL" id="AZP03589.1"/>
    </source>
</evidence>
<dbReference type="Pfam" id="PF04616">
    <property type="entry name" value="Glyco_hydro_43"/>
    <property type="match status" value="1"/>
</dbReference>
<proteinExistence type="inferred from homology"/>
<feature type="active site" description="Proton donor" evidence="5">
    <location>
        <position position="476"/>
    </location>
</feature>
<evidence type="ECO:0000313" key="9">
    <source>
        <dbReference type="Proteomes" id="UP000273326"/>
    </source>
</evidence>
<dbReference type="Proteomes" id="UP000273326">
    <property type="component" value="Chromosome"/>
</dbReference>
<dbReference type="Gene3D" id="2.115.10.20">
    <property type="entry name" value="Glycosyl hydrolase domain, family 43"/>
    <property type="match status" value="2"/>
</dbReference>
<dbReference type="PANTHER" id="PTHR43301:SF3">
    <property type="entry name" value="ARABINAN ENDO-1,5-ALPHA-L-ARABINOSIDASE A-RELATED"/>
    <property type="match status" value="1"/>
</dbReference>
<protein>
    <submittedName>
        <fullName evidence="8">Glycosyl hydrolase family 43</fullName>
    </submittedName>
</protein>
<dbReference type="PANTHER" id="PTHR43301">
    <property type="entry name" value="ARABINAN ENDO-1,5-ALPHA-L-ARABINOSIDASE"/>
    <property type="match status" value="1"/>
</dbReference>
<dbReference type="RefSeq" id="WP_126108680.1">
    <property type="nucleotide sequence ID" value="NZ_CP034465.1"/>
</dbReference>
<sequence>MGKFLFVHFTGEHENGEQVYFSVSEDGCNFNDLNEGFSVLTSTVGNEGVRDPFLIRDEKNEKFYLIATDLRIGKGEGWKVAQEKGSLSIVVWESKDLIYWSEPRLVPVPLSKAGNVWAPEAVYDQEKDEYLVFWASKINGKHKMYAAYTKDFINLGEPFEFLEKENDVIDSTIIERDGVYYRFTKDETISRIIMEKANSLTGDYELVHSPILASLSGVEGPEIYEVNENRWHLIVDRFAEDLGYAILVTDDLGKTDFTIMAEEDYDFGKNLKRHGGVLPITDEEYQRLLKYYHQKNPVLEGLWADPDLVRFGEDYYIYPTTDGIKGWGGSAFSVFKSKKLRDFTRQNVIVDLTTEQVPWAVGNAWAPCIAEKNGKYYYYFCGKRSDGQSCIGVAVSDNPTGPFKSSEEPLLTPELIKAENLRMDQMIDPSIYQEEGRDYLLFGNGDSGAIVELNEDMISYKEGTVKEYQGLVDFREAVEVFKRGGLYHFTWSCDDTGSENYHINYGISKSLFGPVEYLYPVLEKYSERNILGTGHHSIFKETEEDSYYIAYHRFGTPLENYPEGEKGYNRETCISPVDFDEEGLMRRVIV</sequence>
<evidence type="ECO:0000256" key="1">
    <source>
        <dbReference type="ARBA" id="ARBA00004834"/>
    </source>
</evidence>
<evidence type="ECO:0000256" key="7">
    <source>
        <dbReference type="RuleBase" id="RU361187"/>
    </source>
</evidence>
<dbReference type="KEGG" id="jeh:EJN90_02280"/>
<dbReference type="OrthoDB" id="9801455at2"/>
<dbReference type="CDD" id="cd08983">
    <property type="entry name" value="GH43_Bt3655-like"/>
    <property type="match status" value="1"/>
</dbReference>
<dbReference type="SUPFAM" id="SSF75005">
    <property type="entry name" value="Arabinanase/levansucrase/invertase"/>
    <property type="match status" value="2"/>
</dbReference>
<dbReference type="CDD" id="cd18828">
    <property type="entry name" value="GH43_BT3675-like"/>
    <property type="match status" value="1"/>
</dbReference>
<organism evidence="8 9">
    <name type="scientific">Jeotgalibaca ciconiae</name>
    <dbReference type="NCBI Taxonomy" id="2496265"/>
    <lineage>
        <taxon>Bacteria</taxon>
        <taxon>Bacillati</taxon>
        <taxon>Bacillota</taxon>
        <taxon>Bacilli</taxon>
        <taxon>Lactobacillales</taxon>
        <taxon>Carnobacteriaceae</taxon>
        <taxon>Jeotgalibaca</taxon>
    </lineage>
</organism>
<comment type="similarity">
    <text evidence="2 7">Belongs to the glycosyl hydrolase 43 family.</text>
</comment>
<evidence type="ECO:0000256" key="5">
    <source>
        <dbReference type="PIRSR" id="PIRSR606710-1"/>
    </source>
</evidence>
<dbReference type="GO" id="GO:0005975">
    <property type="term" value="P:carbohydrate metabolic process"/>
    <property type="evidence" value="ECO:0007669"/>
    <property type="project" value="InterPro"/>
</dbReference>
<evidence type="ECO:0000256" key="4">
    <source>
        <dbReference type="ARBA" id="ARBA00023295"/>
    </source>
</evidence>
<feature type="site" description="Important for catalytic activity, responsible for pKa modulation of the active site Glu and correct orientation of both the proton donor and substrate" evidence="6">
    <location>
        <position position="428"/>
    </location>
</feature>
<feature type="active site" description="Proton acceptor" evidence="5">
    <location>
        <position position="305"/>
    </location>
</feature>
<keyword evidence="9" id="KW-1185">Reference proteome</keyword>
<evidence type="ECO:0000256" key="6">
    <source>
        <dbReference type="PIRSR" id="PIRSR606710-2"/>
    </source>
</evidence>
<reference evidence="9" key="1">
    <citation type="submission" date="2018-12" db="EMBL/GenBank/DDBJ databases">
        <title>Complete genome sequencing of Jeotgalibaca sp. H21T32.</title>
        <authorList>
            <person name="Bae J.-W."/>
            <person name="Lee S.-Y."/>
        </authorList>
    </citation>
    <scope>NUCLEOTIDE SEQUENCE [LARGE SCALE GENOMIC DNA]</scope>
    <source>
        <strain evidence="9">H21T32</strain>
    </source>
</reference>
<keyword evidence="4 7" id="KW-0326">Glycosidase</keyword>
<dbReference type="EMBL" id="CP034465">
    <property type="protein sequence ID" value="AZP03589.1"/>
    <property type="molecule type" value="Genomic_DNA"/>
</dbReference>